<evidence type="ECO:0000313" key="2">
    <source>
        <dbReference type="EMBL" id="NMH76578.1"/>
    </source>
</evidence>
<dbReference type="CDD" id="cd02440">
    <property type="entry name" value="AdoMet_MTases"/>
    <property type="match status" value="1"/>
</dbReference>
<dbReference type="GO" id="GO:0032259">
    <property type="term" value="P:methylation"/>
    <property type="evidence" value="ECO:0007669"/>
    <property type="project" value="UniProtKB-KW"/>
</dbReference>
<evidence type="ECO:0000313" key="3">
    <source>
        <dbReference type="Proteomes" id="UP001296706"/>
    </source>
</evidence>
<proteinExistence type="predicted"/>
<gene>
    <name evidence="2" type="ORF">HF577_05600</name>
</gene>
<name>A0ABX1R880_9PSEU</name>
<dbReference type="Pfam" id="PF08241">
    <property type="entry name" value="Methyltransf_11"/>
    <property type="match status" value="1"/>
</dbReference>
<comment type="caution">
    <text evidence="2">The sequence shown here is derived from an EMBL/GenBank/DDBJ whole genome shotgun (WGS) entry which is preliminary data.</text>
</comment>
<organism evidence="2 3">
    <name type="scientific">Pseudonocardia xinjiangensis</name>
    <dbReference type="NCBI Taxonomy" id="75289"/>
    <lineage>
        <taxon>Bacteria</taxon>
        <taxon>Bacillati</taxon>
        <taxon>Actinomycetota</taxon>
        <taxon>Actinomycetes</taxon>
        <taxon>Pseudonocardiales</taxon>
        <taxon>Pseudonocardiaceae</taxon>
        <taxon>Pseudonocardia</taxon>
    </lineage>
</organism>
<keyword evidence="3" id="KW-1185">Reference proteome</keyword>
<evidence type="ECO:0000259" key="1">
    <source>
        <dbReference type="Pfam" id="PF08241"/>
    </source>
</evidence>
<accession>A0ABX1R880</accession>
<dbReference type="GO" id="GO:0008168">
    <property type="term" value="F:methyltransferase activity"/>
    <property type="evidence" value="ECO:0007669"/>
    <property type="project" value="UniProtKB-KW"/>
</dbReference>
<dbReference type="InterPro" id="IPR029063">
    <property type="entry name" value="SAM-dependent_MTases_sf"/>
</dbReference>
<dbReference type="Gene3D" id="3.40.50.150">
    <property type="entry name" value="Vaccinia Virus protein VP39"/>
    <property type="match status" value="1"/>
</dbReference>
<dbReference type="EMBL" id="JAAXKY010000010">
    <property type="protein sequence ID" value="NMH76578.1"/>
    <property type="molecule type" value="Genomic_DNA"/>
</dbReference>
<sequence>MSAAARESLPASFSDIDRSSEELKGHVIEYLSGTASNPEIRRMRATAFQLFAATEGERLLDAGCGLGEVARHLGSVVGPRGSVVALDHSADVISAAHARHDGGPVTYVVGDVTALDFPDDHFDGVRSERVLQHLADPAAAIAELVRVTRPGGRVCVIDTDWPSLTHDGFAHLDDPSVRSSSLLGSTAGRIARSLMVKAGLRGVTASPVTVCFTSPSDAATVLPFFDPQQAKAVDFIPDPLLKSFFDSVDRAAERGDFLVAFTMWVSLGRKGEEGG</sequence>
<dbReference type="InterPro" id="IPR013216">
    <property type="entry name" value="Methyltransf_11"/>
</dbReference>
<dbReference type="PANTHER" id="PTHR43591">
    <property type="entry name" value="METHYLTRANSFERASE"/>
    <property type="match status" value="1"/>
</dbReference>
<protein>
    <submittedName>
        <fullName evidence="2">Methyltransferase domain-containing protein</fullName>
    </submittedName>
</protein>
<dbReference type="Proteomes" id="UP001296706">
    <property type="component" value="Unassembled WGS sequence"/>
</dbReference>
<dbReference type="RefSeq" id="WP_169394645.1">
    <property type="nucleotide sequence ID" value="NZ_BAAAJH010000017.1"/>
</dbReference>
<reference evidence="2 3" key="1">
    <citation type="submission" date="2020-04" db="EMBL/GenBank/DDBJ databases">
        <authorList>
            <person name="Klaysubun C."/>
            <person name="Duangmal K."/>
            <person name="Lipun K."/>
        </authorList>
    </citation>
    <scope>NUCLEOTIDE SEQUENCE [LARGE SCALE GENOMIC DNA]</scope>
    <source>
        <strain evidence="2 3">JCM 11839</strain>
    </source>
</reference>
<dbReference type="PANTHER" id="PTHR43591:SF24">
    <property type="entry name" value="2-METHOXY-6-POLYPRENYL-1,4-BENZOQUINOL METHYLASE, MITOCHONDRIAL"/>
    <property type="match status" value="1"/>
</dbReference>
<feature type="domain" description="Methyltransferase type 11" evidence="1">
    <location>
        <begin position="60"/>
        <end position="155"/>
    </location>
</feature>
<keyword evidence="2" id="KW-0808">Transferase</keyword>
<dbReference type="SUPFAM" id="SSF53335">
    <property type="entry name" value="S-adenosyl-L-methionine-dependent methyltransferases"/>
    <property type="match status" value="1"/>
</dbReference>
<keyword evidence="2" id="KW-0489">Methyltransferase</keyword>